<protein>
    <submittedName>
        <fullName evidence="2">Uncharacterized protein</fullName>
    </submittedName>
</protein>
<reference evidence="2 3" key="1">
    <citation type="submission" date="2014-02" db="EMBL/GenBank/DDBJ databases">
        <authorList>
            <person name="Sibley D."/>
            <person name="Venepally P."/>
            <person name="Karamycheva S."/>
            <person name="Hadjithomas M."/>
            <person name="Khan A."/>
            <person name="Brunk B."/>
            <person name="Roos D."/>
            <person name="Caler E."/>
            <person name="Lorenzi H."/>
        </authorList>
    </citation>
    <scope>NUCLEOTIDE SEQUENCE [LARGE SCALE GENOMIC DNA]</scope>
    <source>
        <strain evidence="2 3">GAB2-2007-GAL-DOM2</strain>
    </source>
</reference>
<evidence type="ECO:0000313" key="2">
    <source>
        <dbReference type="EMBL" id="KFG43780.1"/>
    </source>
</evidence>
<feature type="region of interest" description="Disordered" evidence="1">
    <location>
        <begin position="44"/>
        <end position="72"/>
    </location>
</feature>
<dbReference type="VEuPathDB" id="ToxoDB:TGDOM2_398580"/>
<proteinExistence type="predicted"/>
<gene>
    <name evidence="2" type="ORF">TGDOM2_398580</name>
</gene>
<comment type="caution">
    <text evidence="2">The sequence shown here is derived from an EMBL/GenBank/DDBJ whole genome shotgun (WGS) entry which is preliminary data.</text>
</comment>
<feature type="non-terminal residue" evidence="2">
    <location>
        <position position="72"/>
    </location>
</feature>
<dbReference type="AlphaFoldDB" id="A0A086KHB2"/>
<name>A0A086KHB2_TOXGO</name>
<evidence type="ECO:0000313" key="3">
    <source>
        <dbReference type="Proteomes" id="UP000028837"/>
    </source>
</evidence>
<sequence length="72" mass="8606">MSLLRNIRFPLAMTTHHDSLAPLGFRHPENRDLRARRDIEAEAKRDLHWTTSDSTRRREPRRHGKFRNADFA</sequence>
<evidence type="ECO:0000256" key="1">
    <source>
        <dbReference type="SAM" id="MobiDB-lite"/>
    </source>
</evidence>
<organism evidence="2 3">
    <name type="scientific">Toxoplasma gondii GAB2-2007-GAL-DOM2</name>
    <dbReference type="NCBI Taxonomy" id="1130820"/>
    <lineage>
        <taxon>Eukaryota</taxon>
        <taxon>Sar</taxon>
        <taxon>Alveolata</taxon>
        <taxon>Apicomplexa</taxon>
        <taxon>Conoidasida</taxon>
        <taxon>Coccidia</taxon>
        <taxon>Eucoccidiorida</taxon>
        <taxon>Eimeriorina</taxon>
        <taxon>Sarcocystidae</taxon>
        <taxon>Toxoplasma</taxon>
    </lineage>
</organism>
<accession>A0A086KHB2</accession>
<dbReference type="Proteomes" id="UP000028837">
    <property type="component" value="Unassembled WGS sequence"/>
</dbReference>
<dbReference type="EMBL" id="AHZU02000482">
    <property type="protein sequence ID" value="KFG43780.1"/>
    <property type="molecule type" value="Genomic_DNA"/>
</dbReference>